<comment type="cofactor">
    <cofactor evidence="1">
        <name>Zn(2+)</name>
        <dbReference type="ChEBI" id="CHEBI:29105"/>
    </cofactor>
</comment>
<dbReference type="PRINTS" id="PR00083">
    <property type="entry name" value="HOLDHDRGNASE"/>
</dbReference>
<keyword evidence="4 5" id="KW-0560">Oxidoreductase</keyword>
<dbReference type="EC" id="1.1.1.23" evidence="5"/>
<keyword evidence="2" id="KW-0479">Metal-binding</keyword>
<dbReference type="AlphaFoldDB" id="A0A645DCM1"/>
<sequence length="323" mass="34263">MPGVKCSQKSVPIGRVGLYIPGGTAPLFSTLLMLAIPAIEAGCREIVVCTPPSKEGKISDELLYIAKLLGIEEIYKVGGVQAIAAMAYGTDTIKKVDKIFGPGNQYVNEAKVQVSRDVAIDMIAGPSEVMILADDTAVASFISADMLSQAEHGPDSQSILLTTSPSVAKQVSQLLEEQMSGLSRGDIINRSIKNSRIIVLSSVDEMIQYSNSYAPEHLILAIEEAERYCNKILNAGSVFLGNYSPETVGDYCSGTNHTLPTAGWAKSTGGVSLSSFLKRITFQEISKEGILLVGPIASVMAKAEGLAAHKLAVDERVGNVLKG</sequence>
<name>A0A645DCM1_9ZZZZ</name>
<evidence type="ECO:0000256" key="2">
    <source>
        <dbReference type="ARBA" id="ARBA00022723"/>
    </source>
</evidence>
<dbReference type="NCBIfam" id="TIGR00069">
    <property type="entry name" value="hisD"/>
    <property type="match status" value="1"/>
</dbReference>
<dbReference type="PANTHER" id="PTHR21256:SF2">
    <property type="entry name" value="HISTIDINE BIOSYNTHESIS TRIFUNCTIONAL PROTEIN"/>
    <property type="match status" value="1"/>
</dbReference>
<reference evidence="5" key="1">
    <citation type="submission" date="2019-08" db="EMBL/GenBank/DDBJ databases">
        <authorList>
            <person name="Kucharzyk K."/>
            <person name="Murdoch R.W."/>
            <person name="Higgins S."/>
            <person name="Loffler F."/>
        </authorList>
    </citation>
    <scope>NUCLEOTIDE SEQUENCE</scope>
</reference>
<protein>
    <submittedName>
        <fullName evidence="5">Histidinol dehydrogenase</fullName>
        <ecNumber evidence="5">1.1.1.23</ecNumber>
    </submittedName>
</protein>
<organism evidence="5">
    <name type="scientific">bioreactor metagenome</name>
    <dbReference type="NCBI Taxonomy" id="1076179"/>
    <lineage>
        <taxon>unclassified sequences</taxon>
        <taxon>metagenomes</taxon>
        <taxon>ecological metagenomes</taxon>
    </lineage>
</organism>
<evidence type="ECO:0000256" key="4">
    <source>
        <dbReference type="ARBA" id="ARBA00023002"/>
    </source>
</evidence>
<keyword evidence="3" id="KW-0862">Zinc</keyword>
<dbReference type="InterPro" id="IPR012131">
    <property type="entry name" value="Hstdl_DH"/>
</dbReference>
<dbReference type="CDD" id="cd06572">
    <property type="entry name" value="Histidinol_dh"/>
    <property type="match status" value="1"/>
</dbReference>
<dbReference type="FunFam" id="3.40.50.1980:FF:000001">
    <property type="entry name" value="Histidinol dehydrogenase"/>
    <property type="match status" value="1"/>
</dbReference>
<dbReference type="PANTHER" id="PTHR21256">
    <property type="entry name" value="HISTIDINOL DEHYDROGENASE HDH"/>
    <property type="match status" value="1"/>
</dbReference>
<proteinExistence type="predicted"/>
<evidence type="ECO:0000256" key="1">
    <source>
        <dbReference type="ARBA" id="ARBA00001947"/>
    </source>
</evidence>
<comment type="caution">
    <text evidence="5">The sequence shown here is derived from an EMBL/GenBank/DDBJ whole genome shotgun (WGS) entry which is preliminary data.</text>
</comment>
<evidence type="ECO:0000256" key="3">
    <source>
        <dbReference type="ARBA" id="ARBA00022833"/>
    </source>
</evidence>
<dbReference type="Pfam" id="PF00815">
    <property type="entry name" value="Histidinol_dh"/>
    <property type="match status" value="1"/>
</dbReference>
<accession>A0A645DCM1</accession>
<dbReference type="GO" id="GO:0046872">
    <property type="term" value="F:metal ion binding"/>
    <property type="evidence" value="ECO:0007669"/>
    <property type="project" value="UniProtKB-KW"/>
</dbReference>
<dbReference type="EMBL" id="VSSQ01034885">
    <property type="protein sequence ID" value="MPM86967.1"/>
    <property type="molecule type" value="Genomic_DNA"/>
</dbReference>
<dbReference type="GO" id="GO:0005829">
    <property type="term" value="C:cytosol"/>
    <property type="evidence" value="ECO:0007669"/>
    <property type="project" value="TreeGrafter"/>
</dbReference>
<dbReference type="SUPFAM" id="SSF53720">
    <property type="entry name" value="ALDH-like"/>
    <property type="match status" value="1"/>
</dbReference>
<evidence type="ECO:0000313" key="5">
    <source>
        <dbReference type="EMBL" id="MPM86967.1"/>
    </source>
</evidence>
<gene>
    <name evidence="5" type="primary">hisD_26</name>
    <name evidence="5" type="ORF">SDC9_134060</name>
</gene>
<dbReference type="GO" id="GO:0004399">
    <property type="term" value="F:histidinol dehydrogenase activity"/>
    <property type="evidence" value="ECO:0007669"/>
    <property type="project" value="UniProtKB-EC"/>
</dbReference>
<dbReference type="InterPro" id="IPR016161">
    <property type="entry name" value="Ald_DH/histidinol_DH"/>
</dbReference>
<dbReference type="GO" id="GO:0051287">
    <property type="term" value="F:NAD binding"/>
    <property type="evidence" value="ECO:0007669"/>
    <property type="project" value="InterPro"/>
</dbReference>
<dbReference type="Gene3D" id="1.20.5.1300">
    <property type="match status" value="1"/>
</dbReference>
<dbReference type="GO" id="GO:0000105">
    <property type="term" value="P:L-histidine biosynthetic process"/>
    <property type="evidence" value="ECO:0007669"/>
    <property type="project" value="UniProtKB-ARBA"/>
</dbReference>
<dbReference type="Gene3D" id="3.40.50.1980">
    <property type="entry name" value="Nitrogenase molybdenum iron protein domain"/>
    <property type="match status" value="2"/>
</dbReference>